<keyword evidence="3" id="KW-0472">Membrane</keyword>
<feature type="region of interest" description="Disordered" evidence="2">
    <location>
        <begin position="628"/>
        <end position="687"/>
    </location>
</feature>
<feature type="coiled-coil region" evidence="1">
    <location>
        <begin position="480"/>
        <end position="625"/>
    </location>
</feature>
<keyword evidence="5" id="KW-1185">Reference proteome</keyword>
<proteinExistence type="predicted"/>
<feature type="transmembrane region" description="Helical" evidence="3">
    <location>
        <begin position="151"/>
        <end position="171"/>
    </location>
</feature>
<feature type="compositionally biased region" description="Gly residues" evidence="2">
    <location>
        <begin position="634"/>
        <end position="643"/>
    </location>
</feature>
<feature type="compositionally biased region" description="Gly residues" evidence="2">
    <location>
        <begin position="748"/>
        <end position="762"/>
    </location>
</feature>
<feature type="compositionally biased region" description="Low complexity" evidence="2">
    <location>
        <begin position="718"/>
        <end position="736"/>
    </location>
</feature>
<feature type="compositionally biased region" description="Low complexity" evidence="2">
    <location>
        <begin position="644"/>
        <end position="681"/>
    </location>
</feature>
<gene>
    <name evidence="4" type="ORF">EDD53_1943</name>
</gene>
<keyword evidence="1" id="KW-0175">Coiled coil</keyword>
<evidence type="ECO:0000256" key="3">
    <source>
        <dbReference type="SAM" id="Phobius"/>
    </source>
</evidence>
<reference evidence="4 5" key="1">
    <citation type="submission" date="2018-11" db="EMBL/GenBank/DDBJ databases">
        <title>Genomic Encyclopedia of Type Strains, Phase IV (KMG-IV): sequencing the most valuable type-strain genomes for metagenomic binning, comparative biology and taxonomic classification.</title>
        <authorList>
            <person name="Goeker M."/>
        </authorList>
    </citation>
    <scope>NUCLEOTIDE SEQUENCE [LARGE SCALE GENOMIC DNA]</scope>
    <source>
        <strain evidence="4 5">DSM 104731</strain>
    </source>
</reference>
<dbReference type="AlphaFoldDB" id="A0A3N4U628"/>
<dbReference type="InterPro" id="IPR012683">
    <property type="entry name" value="CHP02302_TM"/>
</dbReference>
<feature type="region of interest" description="Disordered" evidence="2">
    <location>
        <begin position="710"/>
        <end position="794"/>
    </location>
</feature>
<accession>A0A3N4U628</accession>
<dbReference type="RefSeq" id="WP_123793012.1">
    <property type="nucleotide sequence ID" value="NZ_RKQK01000003.1"/>
</dbReference>
<protein>
    <submittedName>
        <fullName evidence="4">Uncharacterized protein (TIGR02302 family)</fullName>
    </submittedName>
</protein>
<evidence type="ECO:0000313" key="4">
    <source>
        <dbReference type="EMBL" id="RPE66243.1"/>
    </source>
</evidence>
<evidence type="ECO:0000256" key="2">
    <source>
        <dbReference type="SAM" id="MobiDB-lite"/>
    </source>
</evidence>
<organism evidence="4 5">
    <name type="scientific">Pacificibacter maritimus</name>
    <dbReference type="NCBI Taxonomy" id="762213"/>
    <lineage>
        <taxon>Bacteria</taxon>
        <taxon>Pseudomonadati</taxon>
        <taxon>Pseudomonadota</taxon>
        <taxon>Alphaproteobacteria</taxon>
        <taxon>Rhodobacterales</taxon>
        <taxon>Roseobacteraceae</taxon>
        <taxon>Pacificibacter</taxon>
    </lineage>
</organism>
<dbReference type="OrthoDB" id="8477685at2"/>
<dbReference type="EMBL" id="RKQK01000003">
    <property type="protein sequence ID" value="RPE66243.1"/>
    <property type="molecule type" value="Genomic_DNA"/>
</dbReference>
<comment type="caution">
    <text evidence="4">The sequence shown here is derived from an EMBL/GenBank/DDBJ whole genome shotgun (WGS) entry which is preliminary data.</text>
</comment>
<feature type="compositionally biased region" description="Basic and acidic residues" evidence="2">
    <location>
        <begin position="767"/>
        <end position="794"/>
    </location>
</feature>
<dbReference type="Pfam" id="PF13779">
    <property type="entry name" value="DUF4175"/>
    <property type="match status" value="1"/>
</dbReference>
<feature type="transmembrane region" description="Helical" evidence="3">
    <location>
        <begin position="34"/>
        <end position="54"/>
    </location>
</feature>
<sequence>MTDKTPIQIAAEKHVGRIVRHSFAFLYVERVAQAFWLCFVILCVGLVGLLWNVPAVIGRLPFASICAVLWSASFALGLMKFQRPTRSQARARIDANLQNRPLQALEDSLSDADEGPATRALWQIHLNRMAEAAQQASAPLPQIRLAARDPYALRLIAVGALIMSALFGPSVDWRAGTAQRNIIAAGPAWEGWIEPPAHTGKPTLYLADLPQSFAAPAASKVIIRLYGEEDALKLRQTVTEAAQDQAGSSHEFALEKNGEIEIKGDKDQLWSVALLPDHAPVARLVGEMERAVSGEMRQAFLLSDDFGVTRAELTISTDFDAVQARYGYKVAQEPRVDIRLEIPLPRSASAAEIEGLVAENLSQHPFSGLPVQVNLTAWDGAGMRGQAEPLFGILPGRRFFDPLAAALIDVRRELLWSRENAPRASRVIRAISYGQDEINGGDQALFLRLRSIAGLIETDGQSMTKATVDEVAQSLWDIAIELEDGELSEALERLRRAQDRLAQAMRDGATDEEIAKLMQELRAASDAYIRQLAEQQSDQDTQSGQSQETRDITGDQLQELMDRIQELMTQGRMAEAQQLMQMLNELLENMQVTQGAGQGSAGEAMENLQETLRDQQQLNDDTFSELQNQFGDQGEQGGQGDQDGGSLSDRQQALRDGLGSQSAPSQGGQGDAAGEALEGAENSMSDAEQALRDNDLAGALDSQARAMDLLRQGMQALQDQQSQDGTGQSEQDGQGQRSAQNGQDPLGRGAGDQGNGALGGEGSNEADAGRRQAKDLADEIKRRSAQQDRDANERDYLNRLLDRF</sequence>
<keyword evidence="3" id="KW-0812">Transmembrane</keyword>
<dbReference type="Proteomes" id="UP000269689">
    <property type="component" value="Unassembled WGS sequence"/>
</dbReference>
<evidence type="ECO:0000313" key="5">
    <source>
        <dbReference type="Proteomes" id="UP000269689"/>
    </source>
</evidence>
<keyword evidence="3" id="KW-1133">Transmembrane helix</keyword>
<feature type="transmembrane region" description="Helical" evidence="3">
    <location>
        <begin position="60"/>
        <end position="79"/>
    </location>
</feature>
<name>A0A3N4U628_9RHOB</name>
<evidence type="ECO:0000256" key="1">
    <source>
        <dbReference type="SAM" id="Coils"/>
    </source>
</evidence>